<name>A0ABS8AQI7_9BACT</name>
<feature type="transmembrane region" description="Helical" evidence="1">
    <location>
        <begin position="133"/>
        <end position="157"/>
    </location>
</feature>
<evidence type="ECO:0000313" key="2">
    <source>
        <dbReference type="EMBL" id="MCB2408470.1"/>
    </source>
</evidence>
<keyword evidence="3" id="KW-1185">Reference proteome</keyword>
<evidence type="ECO:0000313" key="3">
    <source>
        <dbReference type="Proteomes" id="UP001165296"/>
    </source>
</evidence>
<dbReference type="EMBL" id="JAJADR010000002">
    <property type="protein sequence ID" value="MCB2408470.1"/>
    <property type="molecule type" value="Genomic_DNA"/>
</dbReference>
<reference evidence="2" key="1">
    <citation type="submission" date="2021-10" db="EMBL/GenBank/DDBJ databases">
        <authorList>
            <person name="Dean J.D."/>
            <person name="Kim M.K."/>
            <person name="Newey C.N."/>
            <person name="Stoker T.S."/>
            <person name="Thompson D.W."/>
            <person name="Grose J.H."/>
        </authorList>
    </citation>
    <scope>NUCLEOTIDE SEQUENCE</scope>
    <source>
        <strain evidence="2">BT178</strain>
    </source>
</reference>
<organism evidence="2 3">
    <name type="scientific">Hymenobacter lucidus</name>
    <dbReference type="NCBI Taxonomy" id="2880930"/>
    <lineage>
        <taxon>Bacteria</taxon>
        <taxon>Pseudomonadati</taxon>
        <taxon>Bacteroidota</taxon>
        <taxon>Cytophagia</taxon>
        <taxon>Cytophagales</taxon>
        <taxon>Hymenobacteraceae</taxon>
        <taxon>Hymenobacter</taxon>
    </lineage>
</organism>
<comment type="caution">
    <text evidence="2">The sequence shown here is derived from an EMBL/GenBank/DDBJ whole genome shotgun (WGS) entry which is preliminary data.</text>
</comment>
<feature type="transmembrane region" description="Helical" evidence="1">
    <location>
        <begin position="229"/>
        <end position="252"/>
    </location>
</feature>
<proteinExistence type="predicted"/>
<accession>A0ABS8AQI7</accession>
<sequence>MQHSKHSSISQASLLTSQSIEEFDQFLRNHFQTITYTGKLVEGTSIDFLFKENVLSYSNNNRRNLESIEIKCYGEFADREWDKYLSISFKDEMSLIKPKTISYHLSYESREWGFKFEDDLLSEIKIFKPIYNILTYADFIGGFLLLLPAILVLFLVLDGAFRLMGRRPVFASGNANNTSNDLSSISIVFLIITIVIVLGYVLNKIRDYLFPRLYIATGRQSKEYEKKMWIAGILLGTIVLGLAIEFLSSILFK</sequence>
<gene>
    <name evidence="2" type="ORF">LGH74_10825</name>
</gene>
<dbReference type="Proteomes" id="UP001165296">
    <property type="component" value="Unassembled WGS sequence"/>
</dbReference>
<dbReference type="RefSeq" id="WP_226175566.1">
    <property type="nucleotide sequence ID" value="NZ_JAJADR010000002.1"/>
</dbReference>
<keyword evidence="1" id="KW-1133">Transmembrane helix</keyword>
<keyword evidence="1" id="KW-0472">Membrane</keyword>
<protein>
    <submittedName>
        <fullName evidence="2">Uncharacterized protein</fullName>
    </submittedName>
</protein>
<feature type="transmembrane region" description="Helical" evidence="1">
    <location>
        <begin position="182"/>
        <end position="202"/>
    </location>
</feature>
<keyword evidence="1" id="KW-0812">Transmembrane</keyword>
<evidence type="ECO:0000256" key="1">
    <source>
        <dbReference type="SAM" id="Phobius"/>
    </source>
</evidence>